<dbReference type="Pfam" id="PF01822">
    <property type="entry name" value="WSC"/>
    <property type="match status" value="1"/>
</dbReference>
<keyword evidence="23" id="KW-1185">Reference proteome</keyword>
<dbReference type="GO" id="GO:0030158">
    <property type="term" value="F:protein xylosyltransferase activity"/>
    <property type="evidence" value="ECO:0007669"/>
    <property type="project" value="UniProtKB-EC"/>
</dbReference>
<dbReference type="GO" id="GO:0046872">
    <property type="term" value="F:metal ion binding"/>
    <property type="evidence" value="ECO:0007669"/>
    <property type="project" value="UniProtKB-KW"/>
</dbReference>
<proteinExistence type="inferred from homology"/>
<dbReference type="AlphaFoldDB" id="A0A9P0AA76"/>
<evidence type="ECO:0000256" key="20">
    <source>
        <dbReference type="SAM" id="Phobius"/>
    </source>
</evidence>
<evidence type="ECO:0000256" key="3">
    <source>
        <dbReference type="ARBA" id="ARBA00004840"/>
    </source>
</evidence>
<evidence type="ECO:0000313" key="23">
    <source>
        <dbReference type="Proteomes" id="UP001152759"/>
    </source>
</evidence>
<evidence type="ECO:0000256" key="13">
    <source>
        <dbReference type="ARBA" id="ARBA00022989"/>
    </source>
</evidence>
<evidence type="ECO:0000256" key="19">
    <source>
        <dbReference type="ARBA" id="ARBA00047847"/>
    </source>
</evidence>
<comment type="subcellular location">
    <subcellularLocation>
        <location evidence="2">Endoplasmic reticulum membrane</location>
        <topology evidence="2">Single-pass type II membrane protein</topology>
    </subcellularLocation>
    <subcellularLocation>
        <location evidence="1">Golgi apparatus membrane</location>
        <topology evidence="1">Single-pass type II membrane protein</topology>
    </subcellularLocation>
</comment>
<evidence type="ECO:0000256" key="15">
    <source>
        <dbReference type="ARBA" id="ARBA00023136"/>
    </source>
</evidence>
<dbReference type="Pfam" id="PF02485">
    <property type="entry name" value="Branch"/>
    <property type="match status" value="1"/>
</dbReference>
<evidence type="ECO:0000256" key="5">
    <source>
        <dbReference type="ARBA" id="ARBA00010195"/>
    </source>
</evidence>
<organism evidence="22 23">
    <name type="scientific">Bemisia tabaci</name>
    <name type="common">Sweetpotato whitefly</name>
    <name type="synonym">Aleurodes tabaci</name>
    <dbReference type="NCBI Taxonomy" id="7038"/>
    <lineage>
        <taxon>Eukaryota</taxon>
        <taxon>Metazoa</taxon>
        <taxon>Ecdysozoa</taxon>
        <taxon>Arthropoda</taxon>
        <taxon>Hexapoda</taxon>
        <taxon>Insecta</taxon>
        <taxon>Pterygota</taxon>
        <taxon>Neoptera</taxon>
        <taxon>Paraneoptera</taxon>
        <taxon>Hemiptera</taxon>
        <taxon>Sternorrhyncha</taxon>
        <taxon>Aleyrodoidea</taxon>
        <taxon>Aleyrodidae</taxon>
        <taxon>Aleyrodinae</taxon>
        <taxon>Bemisia</taxon>
    </lineage>
</organism>
<keyword evidence="9 20" id="KW-0812">Transmembrane</keyword>
<keyword evidence="16" id="KW-1015">Disulfide bond</keyword>
<dbReference type="InterPro" id="IPR024448">
    <property type="entry name" value="XylT_C"/>
</dbReference>
<keyword evidence="8" id="KW-0808">Transferase</keyword>
<evidence type="ECO:0000256" key="8">
    <source>
        <dbReference type="ARBA" id="ARBA00022679"/>
    </source>
</evidence>
<evidence type="ECO:0000256" key="18">
    <source>
        <dbReference type="ARBA" id="ARBA00042865"/>
    </source>
</evidence>
<dbReference type="EMBL" id="OU963865">
    <property type="protein sequence ID" value="CAH0388159.1"/>
    <property type="molecule type" value="Genomic_DNA"/>
</dbReference>
<keyword evidence="11" id="KW-0256">Endoplasmic reticulum</keyword>
<dbReference type="EC" id="2.4.2.26" evidence="6"/>
<name>A0A9P0AA76_BEMTA</name>
<dbReference type="PANTHER" id="PTHR46025">
    <property type="entry name" value="XYLOSYLTRANSFERASE OXT"/>
    <property type="match status" value="1"/>
</dbReference>
<keyword evidence="14" id="KW-0333">Golgi apparatus</keyword>
<protein>
    <recommendedName>
        <fullName evidence="6">protein xylosyltransferase</fullName>
        <ecNumber evidence="6">2.4.2.26</ecNumber>
    </recommendedName>
    <alternativeName>
        <fullName evidence="18">Peptide O-xylosyltransferase</fullName>
    </alternativeName>
</protein>
<evidence type="ECO:0000256" key="17">
    <source>
        <dbReference type="ARBA" id="ARBA00023180"/>
    </source>
</evidence>
<dbReference type="PANTHER" id="PTHR46025:SF3">
    <property type="entry name" value="XYLOSYLTRANSFERASE OXT"/>
    <property type="match status" value="1"/>
</dbReference>
<evidence type="ECO:0000256" key="7">
    <source>
        <dbReference type="ARBA" id="ARBA00022676"/>
    </source>
</evidence>
<accession>A0A9P0AA76</accession>
<dbReference type="Proteomes" id="UP001152759">
    <property type="component" value="Chromosome 4"/>
</dbReference>
<dbReference type="GO" id="GO:0005789">
    <property type="term" value="C:endoplasmic reticulum membrane"/>
    <property type="evidence" value="ECO:0007669"/>
    <property type="project" value="UniProtKB-SubCell"/>
</dbReference>
<evidence type="ECO:0000256" key="1">
    <source>
        <dbReference type="ARBA" id="ARBA00004323"/>
    </source>
</evidence>
<dbReference type="SMART" id="SM00321">
    <property type="entry name" value="WSC"/>
    <property type="match status" value="1"/>
</dbReference>
<keyword evidence="13 20" id="KW-1133">Transmembrane helix</keyword>
<evidence type="ECO:0000256" key="14">
    <source>
        <dbReference type="ARBA" id="ARBA00023034"/>
    </source>
</evidence>
<reference evidence="22" key="1">
    <citation type="submission" date="2021-12" db="EMBL/GenBank/DDBJ databases">
        <authorList>
            <person name="King R."/>
        </authorList>
    </citation>
    <scope>NUCLEOTIDE SEQUENCE</scope>
</reference>
<dbReference type="InterPro" id="IPR003406">
    <property type="entry name" value="Glyco_trans_14"/>
</dbReference>
<comment type="pathway">
    <text evidence="3">Glycan metabolism; chondroitin sulfate biosynthesis.</text>
</comment>
<dbReference type="GO" id="GO:0050650">
    <property type="term" value="P:chondroitin sulfate proteoglycan biosynthetic process"/>
    <property type="evidence" value="ECO:0007669"/>
    <property type="project" value="TreeGrafter"/>
</dbReference>
<comment type="similarity">
    <text evidence="5">Belongs to the glycosyltransferase 14 family. XylT subfamily.</text>
</comment>
<evidence type="ECO:0000256" key="11">
    <source>
        <dbReference type="ARBA" id="ARBA00022824"/>
    </source>
</evidence>
<evidence type="ECO:0000256" key="2">
    <source>
        <dbReference type="ARBA" id="ARBA00004648"/>
    </source>
</evidence>
<feature type="transmembrane region" description="Helical" evidence="20">
    <location>
        <begin position="17"/>
        <end position="37"/>
    </location>
</feature>
<evidence type="ECO:0000256" key="6">
    <source>
        <dbReference type="ARBA" id="ARBA00011972"/>
    </source>
</evidence>
<keyword evidence="7" id="KW-0328">Glycosyltransferase</keyword>
<keyword evidence="12" id="KW-0735">Signal-anchor</keyword>
<dbReference type="InterPro" id="IPR043538">
    <property type="entry name" value="XYLT"/>
</dbReference>
<evidence type="ECO:0000256" key="16">
    <source>
        <dbReference type="ARBA" id="ARBA00023157"/>
    </source>
</evidence>
<keyword evidence="10" id="KW-0479">Metal-binding</keyword>
<comment type="pathway">
    <text evidence="4">Glycan metabolism; heparan sulfate biosynthesis.</text>
</comment>
<keyword evidence="17" id="KW-0325">Glycoprotein</keyword>
<feature type="domain" description="WSC" evidence="21">
    <location>
        <begin position="187"/>
        <end position="281"/>
    </location>
</feature>
<keyword evidence="15 20" id="KW-0472">Membrane</keyword>
<dbReference type="GO" id="GO:0000139">
    <property type="term" value="C:Golgi membrane"/>
    <property type="evidence" value="ECO:0007669"/>
    <property type="project" value="UniProtKB-SubCell"/>
</dbReference>
<evidence type="ECO:0000256" key="10">
    <source>
        <dbReference type="ARBA" id="ARBA00022723"/>
    </source>
</evidence>
<dbReference type="PROSITE" id="PS51212">
    <property type="entry name" value="WSC"/>
    <property type="match status" value="1"/>
</dbReference>
<evidence type="ECO:0000256" key="4">
    <source>
        <dbReference type="ARBA" id="ARBA00005093"/>
    </source>
</evidence>
<comment type="catalytic activity">
    <reaction evidence="19">
        <text>UDP-alpha-D-xylose + L-seryl-[protein] = 3-O-(beta-D-xylosyl)-L-seryl-[protein] + UDP + H(+)</text>
        <dbReference type="Rhea" id="RHEA:50192"/>
        <dbReference type="Rhea" id="RHEA-COMP:9863"/>
        <dbReference type="Rhea" id="RHEA-COMP:12567"/>
        <dbReference type="ChEBI" id="CHEBI:15378"/>
        <dbReference type="ChEBI" id="CHEBI:29999"/>
        <dbReference type="ChEBI" id="CHEBI:57632"/>
        <dbReference type="ChEBI" id="CHEBI:58223"/>
        <dbReference type="ChEBI" id="CHEBI:132085"/>
        <dbReference type="EC" id="2.4.2.26"/>
    </reaction>
</comment>
<gene>
    <name evidence="22" type="ORF">BEMITA_LOCUS7094</name>
</gene>
<dbReference type="InterPro" id="IPR002889">
    <property type="entry name" value="WSC_carb-bd"/>
</dbReference>
<dbReference type="Pfam" id="PF12529">
    <property type="entry name" value="Xylo_C"/>
    <property type="match status" value="1"/>
</dbReference>
<evidence type="ECO:0000256" key="9">
    <source>
        <dbReference type="ARBA" id="ARBA00022692"/>
    </source>
</evidence>
<evidence type="ECO:0000313" key="22">
    <source>
        <dbReference type="EMBL" id="CAH0388159.1"/>
    </source>
</evidence>
<sequence>MATNRPLDIRWIRRYKAFYIAGVIIFCIQILLAYFFLASHDESRKNDRDFQSGKGRWNLEVADDKRRKEFRGDRDNVLGVDDEDNPANSNSIISELTRNKVLPDKLEDRRIDNKVPQISKLSNVSHLRLEELDFVPLCDITGKEAISAIHRAKTQYCKQEISNISCLIAEGLLYPKKLPHLCAISETGKSLGCFQDGKSKRLLSSYYVSLKFNNSPSNCVNLCLQSGFSYAGVQLSTECFCGNEKPPSSFQLPDSSCNMKCPADTHQMCGGYLTSNIYQTGIAKFSARSVKDSFEEREHDSSPLRIAFLLTLNGRAVRQVHRLIKTLFHRNHFFFIHVDARQDYLFRELLALELHLPNVRLSRRRHATIWGGASLLTMLLESMSELVNSAWDWDFVINLSESDFPVKTNAQLVSFLSANRNVNFVKSHGREVQRFIQKQGLDKTFVECEAHMWRVGDRVLPTGIVMDGGSDWIALSRSFVNYIAASEQDELIKGLIVLFKYTLLPAESFFHTALRNSIFCDSYVDNNLHVTNWKRRLGCKCQYKHVVDWCGCSPNNFRPEDWSRIQGTEEKNIFFARKFEPIVSQTVISQVEEWLYGPYPQGIPNLLSYWQSTYHYADLSPQTNDALVTIANSLARIASKQLSNPLCTAIPVKLLQIHTYLHNDQFEGSLILYEVLYKSSAINSSQLETMIKPKNFFKKLTSSGPISRLKVLSISSDYDQKEQMSRDFMQVIGPFSEPHAIYQWISGKDHANLTFLWLDPTNTLAEASYVYMDESASISFTKPVLKTPLLPGVWQVKVVLNSQIVAQTEFFVTPLEFVGGQIISQQQTSFLHNGPSQSYKVKHEDWKHILGDKDSDSANTLDRKAVINSRRFGLDLRQWIDSLVTRFYSVIKSCSVNLLNVSNCEPKEVCSATLWSTFAVDPKSQITSINKTSGGLNRW</sequence>
<evidence type="ECO:0000256" key="12">
    <source>
        <dbReference type="ARBA" id="ARBA00022968"/>
    </source>
</evidence>
<evidence type="ECO:0000259" key="21">
    <source>
        <dbReference type="PROSITE" id="PS51212"/>
    </source>
</evidence>
<dbReference type="KEGG" id="btab:109033474"/>
<dbReference type="GO" id="GO:0015012">
    <property type="term" value="P:heparan sulfate proteoglycan biosynthetic process"/>
    <property type="evidence" value="ECO:0007669"/>
    <property type="project" value="TreeGrafter"/>
</dbReference>